<reference evidence="1" key="1">
    <citation type="submission" date="2021-03" db="EMBL/GenBank/DDBJ databases">
        <authorList>
            <person name="Wang G."/>
        </authorList>
    </citation>
    <scope>NUCLEOTIDE SEQUENCE</scope>
    <source>
        <strain evidence="1">KCTC 12899</strain>
    </source>
</reference>
<organism evidence="1 2">
    <name type="scientific">Acanthopleuribacter pedis</name>
    <dbReference type="NCBI Taxonomy" id="442870"/>
    <lineage>
        <taxon>Bacteria</taxon>
        <taxon>Pseudomonadati</taxon>
        <taxon>Acidobacteriota</taxon>
        <taxon>Holophagae</taxon>
        <taxon>Acanthopleuribacterales</taxon>
        <taxon>Acanthopleuribacteraceae</taxon>
        <taxon>Acanthopleuribacter</taxon>
    </lineage>
</organism>
<dbReference type="RefSeq" id="WP_207857664.1">
    <property type="nucleotide sequence ID" value="NZ_JAFREP010000004.1"/>
</dbReference>
<keyword evidence="2" id="KW-1185">Reference proteome</keyword>
<name>A0A8J7QEA5_9BACT</name>
<evidence type="ECO:0000313" key="1">
    <source>
        <dbReference type="EMBL" id="MBO1318080.1"/>
    </source>
</evidence>
<protein>
    <recommendedName>
        <fullName evidence="3">Type III-B CRISPR module-associated protein Cmr3</fullName>
    </recommendedName>
</protein>
<dbReference type="Proteomes" id="UP000664417">
    <property type="component" value="Unassembled WGS sequence"/>
</dbReference>
<gene>
    <name evidence="1" type="ORF">J3U88_06360</name>
</gene>
<dbReference type="EMBL" id="JAFREP010000004">
    <property type="protein sequence ID" value="MBO1318080.1"/>
    <property type="molecule type" value="Genomic_DNA"/>
</dbReference>
<sequence length="371" mass="40620">MISLKLIPHDVLFFSDNTPFSTGTAAQSEPGGLFPPYPTTMAGAIRACLARENGWCGSRKWPSEISAVLGDGPKKLGALHVAGPYLLFKNEPVFPLPRHVLGCMEKDTWQPKVVAQPGEAVTCDLGSAVRLPAWPRQEGPKLKAAEGVWIRARHLGPVLNGQLPDPKSLIPRDKLWLEERRVGIARDPETRTAERRKLYSARHIRLKPEVSLGVQCFGLPADWRIPVGTAMILGGERRLVTCEAWDAPAFCPLPEKPPQNGRLTVTALTALDLEEKTPLIGRTLTTLGGVRVVSACLNRAQRVGGWDARNRKPLGSRCLLPAGSVLFCELPEKEKLGPMRTNQAGRLQIGRRRNLGYGAVALGTWTEEGQR</sequence>
<dbReference type="InterPro" id="IPR019117">
    <property type="entry name" value="CRISPR-assoc_protein_Cmr3"/>
</dbReference>
<dbReference type="Gene3D" id="3.30.70.2940">
    <property type="match status" value="1"/>
</dbReference>
<dbReference type="Pfam" id="PF09700">
    <property type="entry name" value="Cas_Cmr3"/>
    <property type="match status" value="1"/>
</dbReference>
<dbReference type="AlphaFoldDB" id="A0A8J7QEA5"/>
<proteinExistence type="predicted"/>
<evidence type="ECO:0008006" key="3">
    <source>
        <dbReference type="Google" id="ProtNLM"/>
    </source>
</evidence>
<comment type="caution">
    <text evidence="1">The sequence shown here is derived from an EMBL/GenBank/DDBJ whole genome shotgun (WGS) entry which is preliminary data.</text>
</comment>
<accession>A0A8J7QEA5</accession>
<dbReference type="Gene3D" id="2.60.40.4350">
    <property type="match status" value="1"/>
</dbReference>
<evidence type="ECO:0000313" key="2">
    <source>
        <dbReference type="Proteomes" id="UP000664417"/>
    </source>
</evidence>